<accession>A0A6A3YTX8</accession>
<dbReference type="Proteomes" id="UP000486351">
    <property type="component" value="Unassembled WGS sequence"/>
</dbReference>
<dbReference type="Proteomes" id="UP000440367">
    <property type="component" value="Unassembled WGS sequence"/>
</dbReference>
<reference evidence="3 5" key="1">
    <citation type="submission" date="2018-08" db="EMBL/GenBank/DDBJ databases">
        <title>Genomic investigation of the strawberry pathogen Phytophthora fragariae indicates pathogenicity is determined by transcriptional variation in three key races.</title>
        <authorList>
            <person name="Adams T.M."/>
            <person name="Armitage A.D."/>
            <person name="Sobczyk M.K."/>
            <person name="Bates H.J."/>
            <person name="Dunwell J.M."/>
            <person name="Nellist C.F."/>
            <person name="Harrison R.J."/>
        </authorList>
    </citation>
    <scope>NUCLEOTIDE SEQUENCE [LARGE SCALE GENOMIC DNA]</scope>
    <source>
        <strain evidence="3 5">BC-1</strain>
        <strain evidence="4 7">NOV-77</strain>
        <strain evidence="2 6">SCRP245</strain>
    </source>
</reference>
<evidence type="ECO:0000313" key="7">
    <source>
        <dbReference type="Proteomes" id="UP000486351"/>
    </source>
</evidence>
<sequence>MTGVYGKTVKYRIVIFLSYSLTKPACAMYPCNPPNEVNCFRATIVSDRRTTRCAGPTHASIFDDGVQVDRRALPLLAARPRPSS</sequence>
<feature type="chain" id="PRO_5036380955" description="Pectate lyase" evidence="1">
    <location>
        <begin position="28"/>
        <end position="84"/>
    </location>
</feature>
<feature type="signal peptide" evidence="1">
    <location>
        <begin position="1"/>
        <end position="27"/>
    </location>
</feature>
<evidence type="ECO:0000313" key="4">
    <source>
        <dbReference type="EMBL" id="KAE9347442.1"/>
    </source>
</evidence>
<evidence type="ECO:0008006" key="8">
    <source>
        <dbReference type="Google" id="ProtNLM"/>
    </source>
</evidence>
<dbReference type="AlphaFoldDB" id="A0A6A3YTX8"/>
<evidence type="ECO:0000313" key="2">
    <source>
        <dbReference type="EMBL" id="KAE9003301.1"/>
    </source>
</evidence>
<organism evidence="3 5">
    <name type="scientific">Phytophthora fragariae</name>
    <dbReference type="NCBI Taxonomy" id="53985"/>
    <lineage>
        <taxon>Eukaryota</taxon>
        <taxon>Sar</taxon>
        <taxon>Stramenopiles</taxon>
        <taxon>Oomycota</taxon>
        <taxon>Peronosporomycetes</taxon>
        <taxon>Peronosporales</taxon>
        <taxon>Peronosporaceae</taxon>
        <taxon>Phytophthora</taxon>
    </lineage>
</organism>
<gene>
    <name evidence="3" type="ORF">PF002_g14727</name>
    <name evidence="4" type="ORF">PF008_g7807</name>
    <name evidence="2" type="ORF">PF011_g12954</name>
</gene>
<comment type="caution">
    <text evidence="3">The sequence shown here is derived from an EMBL/GenBank/DDBJ whole genome shotgun (WGS) entry which is preliminary data.</text>
</comment>
<dbReference type="EMBL" id="QXFW01000775">
    <property type="protein sequence ID" value="KAE9003301.1"/>
    <property type="molecule type" value="Genomic_DNA"/>
</dbReference>
<proteinExistence type="predicted"/>
<evidence type="ECO:0000313" key="5">
    <source>
        <dbReference type="Proteomes" id="UP000440367"/>
    </source>
</evidence>
<keyword evidence="1" id="KW-0732">Signal</keyword>
<evidence type="ECO:0000313" key="6">
    <source>
        <dbReference type="Proteomes" id="UP000460718"/>
    </source>
</evidence>
<dbReference type="EMBL" id="QXGD01000795">
    <property type="protein sequence ID" value="KAE9224337.1"/>
    <property type="molecule type" value="Genomic_DNA"/>
</dbReference>
<evidence type="ECO:0000256" key="1">
    <source>
        <dbReference type="SAM" id="SignalP"/>
    </source>
</evidence>
<evidence type="ECO:0000313" key="3">
    <source>
        <dbReference type="EMBL" id="KAE9224337.1"/>
    </source>
</evidence>
<dbReference type="Proteomes" id="UP000460718">
    <property type="component" value="Unassembled WGS sequence"/>
</dbReference>
<name>A0A6A3YTX8_9STRA</name>
<dbReference type="EMBL" id="QXFY01000338">
    <property type="protein sequence ID" value="KAE9347442.1"/>
    <property type="molecule type" value="Genomic_DNA"/>
</dbReference>
<protein>
    <recommendedName>
        <fullName evidence="8">Pectate lyase</fullName>
    </recommendedName>
</protein>